<feature type="transmembrane region" description="Helical" evidence="1">
    <location>
        <begin position="39"/>
        <end position="58"/>
    </location>
</feature>
<feature type="transmembrane region" description="Helical" evidence="1">
    <location>
        <begin position="147"/>
        <end position="172"/>
    </location>
</feature>
<keyword evidence="1" id="KW-0812">Transmembrane</keyword>
<accession>A0ABT9SRB6</accession>
<protein>
    <recommendedName>
        <fullName evidence="4">DUF2953 domain-containing protein</fullName>
    </recommendedName>
</protein>
<sequence>MKKNTNCSNRVGLTLTVTIIIFFILFLFTSLFYTSNVSLLYLSFFLALLEARLLFLFLNPNRSICNVLKNNVIIDKQTMFLYVVLFFSFIAIGGVLSIWCAMNLYKEMNIILNGYRMGIFSDYHQGKPSAWITYNLNTDPVGFKVQIIYRFFWACLWAFPLKLGVVIIILAFRMIIKLSMRKI</sequence>
<evidence type="ECO:0008006" key="4">
    <source>
        <dbReference type="Google" id="ProtNLM"/>
    </source>
</evidence>
<keyword evidence="3" id="KW-1185">Reference proteome</keyword>
<keyword evidence="1" id="KW-1133">Transmembrane helix</keyword>
<feature type="transmembrane region" description="Helical" evidence="1">
    <location>
        <begin position="79"/>
        <end position="99"/>
    </location>
</feature>
<dbReference type="Proteomes" id="UP001235513">
    <property type="component" value="Unassembled WGS sequence"/>
</dbReference>
<name>A0ABT9SRB6_9FLAO</name>
<comment type="caution">
    <text evidence="2">The sequence shown here is derived from an EMBL/GenBank/DDBJ whole genome shotgun (WGS) entry which is preliminary data.</text>
</comment>
<evidence type="ECO:0000313" key="2">
    <source>
        <dbReference type="EMBL" id="MDP9961986.1"/>
    </source>
</evidence>
<keyword evidence="1" id="KW-0472">Membrane</keyword>
<feature type="transmembrane region" description="Helical" evidence="1">
    <location>
        <begin position="12"/>
        <end position="33"/>
    </location>
</feature>
<organism evidence="2 3">
    <name type="scientific">Chryseobacterium lathyri</name>
    <dbReference type="NCBI Taxonomy" id="395933"/>
    <lineage>
        <taxon>Bacteria</taxon>
        <taxon>Pseudomonadati</taxon>
        <taxon>Bacteroidota</taxon>
        <taxon>Flavobacteriia</taxon>
        <taxon>Flavobacteriales</taxon>
        <taxon>Weeksellaceae</taxon>
        <taxon>Chryseobacterium group</taxon>
        <taxon>Chryseobacterium</taxon>
    </lineage>
</organism>
<evidence type="ECO:0000256" key="1">
    <source>
        <dbReference type="SAM" id="Phobius"/>
    </source>
</evidence>
<dbReference type="EMBL" id="JAUSRL010000009">
    <property type="protein sequence ID" value="MDP9961986.1"/>
    <property type="molecule type" value="Genomic_DNA"/>
</dbReference>
<gene>
    <name evidence="2" type="ORF">J2T04_003914</name>
</gene>
<proteinExistence type="predicted"/>
<reference evidence="2 3" key="1">
    <citation type="submission" date="2023-07" db="EMBL/GenBank/DDBJ databases">
        <title>Sorghum-associated microbial communities from plants grown in Nebraska, USA.</title>
        <authorList>
            <person name="Schachtman D."/>
        </authorList>
    </citation>
    <scope>NUCLEOTIDE SEQUENCE [LARGE SCALE GENOMIC DNA]</scope>
    <source>
        <strain evidence="2 3">CC351</strain>
    </source>
</reference>
<evidence type="ECO:0000313" key="3">
    <source>
        <dbReference type="Proteomes" id="UP001235513"/>
    </source>
</evidence>